<dbReference type="Gene3D" id="1.10.260.40">
    <property type="entry name" value="lambda repressor-like DNA-binding domains"/>
    <property type="match status" value="1"/>
</dbReference>
<organism evidence="5 6">
    <name type="scientific">Janthinobacterium lividum</name>
    <dbReference type="NCBI Taxonomy" id="29581"/>
    <lineage>
        <taxon>Bacteria</taxon>
        <taxon>Pseudomonadati</taxon>
        <taxon>Pseudomonadota</taxon>
        <taxon>Betaproteobacteria</taxon>
        <taxon>Burkholderiales</taxon>
        <taxon>Oxalobacteraceae</taxon>
        <taxon>Janthinobacterium</taxon>
    </lineage>
</organism>
<dbReference type="PANTHER" id="PTHR46797:SF23">
    <property type="entry name" value="HTH-TYPE TRANSCRIPTIONAL REGULATOR SUTR"/>
    <property type="match status" value="1"/>
</dbReference>
<dbReference type="SUPFAM" id="SSF47413">
    <property type="entry name" value="lambda repressor-like DNA-binding domains"/>
    <property type="match status" value="1"/>
</dbReference>
<keyword evidence="3" id="KW-0804">Transcription</keyword>
<dbReference type="Gene3D" id="2.60.120.10">
    <property type="entry name" value="Jelly Rolls"/>
    <property type="match status" value="1"/>
</dbReference>
<evidence type="ECO:0000313" key="6">
    <source>
        <dbReference type="Proteomes" id="UP000092634"/>
    </source>
</evidence>
<dbReference type="GO" id="GO:0005829">
    <property type="term" value="C:cytosol"/>
    <property type="evidence" value="ECO:0007669"/>
    <property type="project" value="TreeGrafter"/>
</dbReference>
<evidence type="ECO:0000259" key="4">
    <source>
        <dbReference type="PROSITE" id="PS50943"/>
    </source>
</evidence>
<dbReference type="AlphaFoldDB" id="A0A1E8PLG9"/>
<dbReference type="GO" id="GO:0003700">
    <property type="term" value="F:DNA-binding transcription factor activity"/>
    <property type="evidence" value="ECO:0007669"/>
    <property type="project" value="TreeGrafter"/>
</dbReference>
<dbReference type="Pfam" id="PF07883">
    <property type="entry name" value="Cupin_2"/>
    <property type="match status" value="1"/>
</dbReference>
<dbReference type="InterPro" id="IPR011051">
    <property type="entry name" value="RmlC_Cupin_sf"/>
</dbReference>
<dbReference type="InterPro" id="IPR001387">
    <property type="entry name" value="Cro/C1-type_HTH"/>
</dbReference>
<evidence type="ECO:0000256" key="1">
    <source>
        <dbReference type="ARBA" id="ARBA00023015"/>
    </source>
</evidence>
<dbReference type="EMBL" id="MAQB02000011">
    <property type="protein sequence ID" value="OFJ46707.1"/>
    <property type="molecule type" value="Genomic_DNA"/>
</dbReference>
<dbReference type="GO" id="GO:0003677">
    <property type="term" value="F:DNA binding"/>
    <property type="evidence" value="ECO:0007669"/>
    <property type="project" value="UniProtKB-KW"/>
</dbReference>
<dbReference type="CDD" id="cd02209">
    <property type="entry name" value="cupin_XRE_C"/>
    <property type="match status" value="1"/>
</dbReference>
<evidence type="ECO:0000256" key="3">
    <source>
        <dbReference type="ARBA" id="ARBA00023163"/>
    </source>
</evidence>
<feature type="domain" description="HTH cro/C1-type" evidence="4">
    <location>
        <begin position="29"/>
        <end position="83"/>
    </location>
</feature>
<protein>
    <submittedName>
        <fullName evidence="5">Cro/Cl family transcriptional regulator</fullName>
    </submittedName>
</protein>
<dbReference type="InterPro" id="IPR010982">
    <property type="entry name" value="Lambda_DNA-bd_dom_sf"/>
</dbReference>
<dbReference type="Proteomes" id="UP000092634">
    <property type="component" value="Unassembled WGS sequence"/>
</dbReference>
<dbReference type="PANTHER" id="PTHR46797">
    <property type="entry name" value="HTH-TYPE TRANSCRIPTIONAL REGULATOR"/>
    <property type="match status" value="1"/>
</dbReference>
<dbReference type="InterPro" id="IPR014710">
    <property type="entry name" value="RmlC-like_jellyroll"/>
</dbReference>
<comment type="caution">
    <text evidence="5">The sequence shown here is derived from an EMBL/GenBank/DDBJ whole genome shotgun (WGS) entry which is preliminary data.</text>
</comment>
<name>A0A1E8PLG9_9BURK</name>
<evidence type="ECO:0000313" key="5">
    <source>
        <dbReference type="EMBL" id="OFJ46707.1"/>
    </source>
</evidence>
<accession>A0A1E8PLG9</accession>
<keyword evidence="2" id="KW-0238">DNA-binding</keyword>
<dbReference type="InterPro" id="IPR013096">
    <property type="entry name" value="Cupin_2"/>
</dbReference>
<dbReference type="SUPFAM" id="SSF51182">
    <property type="entry name" value="RmlC-like cupins"/>
    <property type="match status" value="1"/>
</dbReference>
<evidence type="ECO:0000256" key="2">
    <source>
        <dbReference type="ARBA" id="ARBA00023125"/>
    </source>
</evidence>
<dbReference type="SMART" id="SM00530">
    <property type="entry name" value="HTH_XRE"/>
    <property type="match status" value="1"/>
</dbReference>
<proteinExistence type="predicted"/>
<dbReference type="Pfam" id="PF01381">
    <property type="entry name" value="HTH_3"/>
    <property type="match status" value="1"/>
</dbReference>
<dbReference type="PROSITE" id="PS50943">
    <property type="entry name" value="HTH_CROC1"/>
    <property type="match status" value="1"/>
</dbReference>
<reference evidence="5 6" key="1">
    <citation type="submission" date="2016-10" db="EMBL/GenBank/DDBJ databases">
        <title>Updated version of Genome Assembly of Janthinobacterium lividum ERGS5:01.</title>
        <authorList>
            <person name="Kumar R."/>
            <person name="Acharya V."/>
            <person name="Singh D."/>
        </authorList>
    </citation>
    <scope>NUCLEOTIDE SEQUENCE [LARGE SCALE GENOMIC DNA]</scope>
    <source>
        <strain evidence="5 6">ERGS5:01</strain>
    </source>
</reference>
<dbReference type="CDD" id="cd00093">
    <property type="entry name" value="HTH_XRE"/>
    <property type="match status" value="1"/>
</dbReference>
<sequence>MSHHHRSNILRSQAEAEAGGVLEHLAKNLRRLRLAAGLSQEELARRSGLSRRMVNGVEAGSTNISLANLDHVAAALGVAFVDLVQPPRQRHESLRVLMWQSASQASQAVLLGATPASRQVELWSWTLAPGERYDAQADQAGFSEMLYVLEGELQLVLAAETRHLATGDFFVFSSAQAYAYVNAGVSTLRFTRNVVS</sequence>
<dbReference type="InterPro" id="IPR050807">
    <property type="entry name" value="TransReg_Diox_bact_type"/>
</dbReference>
<gene>
    <name evidence="5" type="ORF">BA896_020550</name>
</gene>
<keyword evidence="1" id="KW-0805">Transcription regulation</keyword>